<feature type="transmembrane region" description="Helical" evidence="1">
    <location>
        <begin position="261"/>
        <end position="281"/>
    </location>
</feature>
<feature type="transmembrane region" description="Helical" evidence="1">
    <location>
        <begin position="55"/>
        <end position="77"/>
    </location>
</feature>
<feature type="transmembrane region" description="Helical" evidence="1">
    <location>
        <begin position="83"/>
        <end position="104"/>
    </location>
</feature>
<proteinExistence type="predicted"/>
<protein>
    <recommendedName>
        <fullName evidence="4">Mannosyltransferase</fullName>
    </recommendedName>
</protein>
<feature type="transmembrane region" description="Helical" evidence="1">
    <location>
        <begin position="288"/>
        <end position="307"/>
    </location>
</feature>
<dbReference type="InParanoid" id="A2DA75"/>
<keyword evidence="1" id="KW-0472">Membrane</keyword>
<evidence type="ECO:0000313" key="3">
    <source>
        <dbReference type="Proteomes" id="UP000001542"/>
    </source>
</evidence>
<dbReference type="RefSeq" id="XP_001583709.1">
    <property type="nucleotide sequence ID" value="XM_001583659.1"/>
</dbReference>
<gene>
    <name evidence="2" type="ORF">TVAG_476520</name>
</gene>
<feature type="transmembrane region" description="Helical" evidence="1">
    <location>
        <begin position="186"/>
        <end position="204"/>
    </location>
</feature>
<keyword evidence="3" id="KW-1185">Reference proteome</keyword>
<dbReference type="EMBL" id="DS113182">
    <property type="protein sequence ID" value="EAY22723.1"/>
    <property type="molecule type" value="Genomic_DNA"/>
</dbReference>
<accession>A2DA75</accession>
<keyword evidence="1" id="KW-1133">Transmembrane helix</keyword>
<evidence type="ECO:0008006" key="4">
    <source>
        <dbReference type="Google" id="ProtNLM"/>
    </source>
</evidence>
<feature type="transmembrane region" description="Helical" evidence="1">
    <location>
        <begin position="343"/>
        <end position="364"/>
    </location>
</feature>
<dbReference type="VEuPathDB" id="TrichDB:TVAG_476520"/>
<evidence type="ECO:0000256" key="1">
    <source>
        <dbReference type="SAM" id="Phobius"/>
    </source>
</evidence>
<feature type="transmembrane region" description="Helical" evidence="1">
    <location>
        <begin position="313"/>
        <end position="331"/>
    </location>
</feature>
<evidence type="ECO:0000313" key="2">
    <source>
        <dbReference type="EMBL" id="EAY22723.1"/>
    </source>
</evidence>
<dbReference type="AlphaFoldDB" id="A2DA75"/>
<dbReference type="VEuPathDB" id="TrichDB:TVAGG3_0266540"/>
<name>A2DA75_TRIV3</name>
<dbReference type="Proteomes" id="UP000001542">
    <property type="component" value="Unassembled WGS sequence"/>
</dbReference>
<reference evidence="2" key="1">
    <citation type="submission" date="2006-10" db="EMBL/GenBank/DDBJ databases">
        <authorList>
            <person name="Amadeo P."/>
            <person name="Zhao Q."/>
            <person name="Wortman J."/>
            <person name="Fraser-Liggett C."/>
            <person name="Carlton J."/>
        </authorList>
    </citation>
    <scope>NUCLEOTIDE SEQUENCE</scope>
    <source>
        <strain evidence="2">G3</strain>
    </source>
</reference>
<feature type="transmembrane region" description="Helical" evidence="1">
    <location>
        <begin position="141"/>
        <end position="158"/>
    </location>
</feature>
<dbReference type="OrthoDB" id="10263533at2759"/>
<dbReference type="KEGG" id="tva:5468281"/>
<feature type="transmembrane region" description="Helical" evidence="1">
    <location>
        <begin position="31"/>
        <end position="48"/>
    </location>
</feature>
<sequence length="493" mass="56845">MNIISSFVYGCNKNRKHLFDIVSPFFAHQKLAYPFIPNYYAAVLMISFKLSIHDAAVLPSIPVIISLYVIFVELIFAFSKSQLAAVIGVYLFTFNGGLGFQSVFNEEHRKFWQTDYVRFWGKDMQEFWLQATSHILLPQRASLYSLPIVWSVLLILISCNNNRSIKEFIAAGLLVAELPQVHPHSIIALAQWGGVFALITFPYRKPAKVKIFIKKYLALGIVAIIFGAFQCVTYTGRTTHNKFMKIQPVNRGDYQKNIFVLWWRALGLFIVMSFIHAPIIFNKYQFQCYIPSLVVFLIGNFVIYQPWSLDNTKIWNATFIPIATAAVALFLSELTLHGNVGKLISIVLLFFSTFSGILCVHSTYKCRSIEWDIYKAPYEIANFVINKTPPDSIWMTDNQHENPIVTLAGRRALVGYIGWLMNHGLDYNERRAAMNRLCLNPENTTEIDRYNVTYVGLRYSNLEYRFKPPRNSKKWEHVYSSVAFDVWHRTKVV</sequence>
<organism evidence="2 3">
    <name type="scientific">Trichomonas vaginalis (strain ATCC PRA-98 / G3)</name>
    <dbReference type="NCBI Taxonomy" id="412133"/>
    <lineage>
        <taxon>Eukaryota</taxon>
        <taxon>Metamonada</taxon>
        <taxon>Parabasalia</taxon>
        <taxon>Trichomonadida</taxon>
        <taxon>Trichomonadidae</taxon>
        <taxon>Trichomonas</taxon>
    </lineage>
</organism>
<keyword evidence="1" id="KW-0812">Transmembrane</keyword>
<feature type="transmembrane region" description="Helical" evidence="1">
    <location>
        <begin position="216"/>
        <end position="235"/>
    </location>
</feature>
<reference evidence="2" key="2">
    <citation type="journal article" date="2007" name="Science">
        <title>Draft genome sequence of the sexually transmitted pathogen Trichomonas vaginalis.</title>
        <authorList>
            <person name="Carlton J.M."/>
            <person name="Hirt R.P."/>
            <person name="Silva J.C."/>
            <person name="Delcher A.L."/>
            <person name="Schatz M."/>
            <person name="Zhao Q."/>
            <person name="Wortman J.R."/>
            <person name="Bidwell S.L."/>
            <person name="Alsmark U.C.M."/>
            <person name="Besteiro S."/>
            <person name="Sicheritz-Ponten T."/>
            <person name="Noel C.J."/>
            <person name="Dacks J.B."/>
            <person name="Foster P.G."/>
            <person name="Simillion C."/>
            <person name="Van de Peer Y."/>
            <person name="Miranda-Saavedra D."/>
            <person name="Barton G.J."/>
            <person name="Westrop G.D."/>
            <person name="Mueller S."/>
            <person name="Dessi D."/>
            <person name="Fiori P.L."/>
            <person name="Ren Q."/>
            <person name="Paulsen I."/>
            <person name="Zhang H."/>
            <person name="Bastida-Corcuera F.D."/>
            <person name="Simoes-Barbosa A."/>
            <person name="Brown M.T."/>
            <person name="Hayes R.D."/>
            <person name="Mukherjee M."/>
            <person name="Okumura C.Y."/>
            <person name="Schneider R."/>
            <person name="Smith A.J."/>
            <person name="Vanacova S."/>
            <person name="Villalvazo M."/>
            <person name="Haas B.J."/>
            <person name="Pertea M."/>
            <person name="Feldblyum T.V."/>
            <person name="Utterback T.R."/>
            <person name="Shu C.L."/>
            <person name="Osoegawa K."/>
            <person name="de Jong P.J."/>
            <person name="Hrdy I."/>
            <person name="Horvathova L."/>
            <person name="Zubacova Z."/>
            <person name="Dolezal P."/>
            <person name="Malik S.B."/>
            <person name="Logsdon J.M. Jr."/>
            <person name="Henze K."/>
            <person name="Gupta A."/>
            <person name="Wang C.C."/>
            <person name="Dunne R.L."/>
            <person name="Upcroft J.A."/>
            <person name="Upcroft P."/>
            <person name="White O."/>
            <person name="Salzberg S.L."/>
            <person name="Tang P."/>
            <person name="Chiu C.-H."/>
            <person name="Lee Y.-S."/>
            <person name="Embley T.M."/>
            <person name="Coombs G.H."/>
            <person name="Mottram J.C."/>
            <person name="Tachezy J."/>
            <person name="Fraser-Liggett C.M."/>
            <person name="Johnson P.J."/>
        </authorList>
    </citation>
    <scope>NUCLEOTIDE SEQUENCE [LARGE SCALE GENOMIC DNA]</scope>
    <source>
        <strain evidence="2">G3</strain>
    </source>
</reference>